<comment type="caution">
    <text evidence="4">The sequence shown here is derived from an EMBL/GenBank/DDBJ whole genome shotgun (WGS) entry which is preliminary data.</text>
</comment>
<feature type="signal peptide" evidence="3">
    <location>
        <begin position="1"/>
        <end position="27"/>
    </location>
</feature>
<proteinExistence type="predicted"/>
<dbReference type="RefSeq" id="WP_147135060.1">
    <property type="nucleotide sequence ID" value="NZ_BAABIJ010000001.1"/>
</dbReference>
<evidence type="ECO:0000256" key="1">
    <source>
        <dbReference type="SAM" id="MobiDB-lite"/>
    </source>
</evidence>
<protein>
    <submittedName>
        <fullName evidence="4">Uncharacterized protein</fullName>
    </submittedName>
</protein>
<accession>A0A562VD84</accession>
<organism evidence="4 5">
    <name type="scientific">Stackebrandtia albiflava</name>
    <dbReference type="NCBI Taxonomy" id="406432"/>
    <lineage>
        <taxon>Bacteria</taxon>
        <taxon>Bacillati</taxon>
        <taxon>Actinomycetota</taxon>
        <taxon>Actinomycetes</taxon>
        <taxon>Glycomycetales</taxon>
        <taxon>Glycomycetaceae</taxon>
        <taxon>Stackebrandtia</taxon>
    </lineage>
</organism>
<dbReference type="OrthoDB" id="134475at2"/>
<evidence type="ECO:0000256" key="3">
    <source>
        <dbReference type="SAM" id="SignalP"/>
    </source>
</evidence>
<name>A0A562VD84_9ACTN</name>
<keyword evidence="2" id="KW-0472">Membrane</keyword>
<keyword evidence="2" id="KW-1133">Transmembrane helix</keyword>
<evidence type="ECO:0000313" key="4">
    <source>
        <dbReference type="EMBL" id="TWJ15787.1"/>
    </source>
</evidence>
<keyword evidence="5" id="KW-1185">Reference proteome</keyword>
<dbReference type="EMBL" id="VLLL01000005">
    <property type="protein sequence ID" value="TWJ15787.1"/>
    <property type="molecule type" value="Genomic_DNA"/>
</dbReference>
<feature type="region of interest" description="Disordered" evidence="1">
    <location>
        <begin position="391"/>
        <end position="410"/>
    </location>
</feature>
<sequence>MRAIAWTQWVRIAGAVFLGAAVLPGVARDAAAHEDSDPKDFLGGEDFAVQAGTAFYAWTGEGETLDATFTPADMTERPKQGAVVAVTDPAGKVRGECVLKPGQDDKVCRIANQSAKKPGVWRVDYRPLGEGTAVAANWDVRVTAGGDVRKGRVWTEAYHVYQQSGKDGDISLYYLSQTGFQYKATFRGYNGLWSGFQASAAGLTELDSCVPIDHSPGGMKGDFDSDLSRCGPYKVFFQRPADELPESAAVAGGDETWLLTPVREPSLGEVSFTPAGPHEVPGDFVVRVTDHIGTVRLDLDLNADGDVEDEVDRRILWGITSVGENDVAIPWDGLDGNGKAVRNGRDLRVTAVIDRIAPIYFVNSDVEGRSGGIEVWYLNGPGEGGQRVYWNDSPEPGAENQADQSGDVESLGGARNWTFDSDWGDGRPIQDWSYVEADVRTEPATVVLPPRPPTQAELDARAAAAISFWQTPFGTVTWIAVVTSVVGLGLLLLISRRDRRRDIDGEQQPGRKLAGLS</sequence>
<keyword evidence="3" id="KW-0732">Signal</keyword>
<feature type="chain" id="PRO_5038842244" evidence="3">
    <location>
        <begin position="28"/>
        <end position="517"/>
    </location>
</feature>
<reference evidence="4 5" key="1">
    <citation type="journal article" date="2013" name="Stand. Genomic Sci.">
        <title>Genomic Encyclopedia of Type Strains, Phase I: The one thousand microbial genomes (KMG-I) project.</title>
        <authorList>
            <person name="Kyrpides N.C."/>
            <person name="Woyke T."/>
            <person name="Eisen J.A."/>
            <person name="Garrity G."/>
            <person name="Lilburn T.G."/>
            <person name="Beck B.J."/>
            <person name="Whitman W.B."/>
            <person name="Hugenholtz P."/>
            <person name="Klenk H.P."/>
        </authorList>
    </citation>
    <scope>NUCLEOTIDE SEQUENCE [LARGE SCALE GENOMIC DNA]</scope>
    <source>
        <strain evidence="4 5">DSM 45044</strain>
    </source>
</reference>
<dbReference type="AlphaFoldDB" id="A0A562VD84"/>
<dbReference type="Proteomes" id="UP000321617">
    <property type="component" value="Unassembled WGS sequence"/>
</dbReference>
<evidence type="ECO:0000256" key="2">
    <source>
        <dbReference type="SAM" id="Phobius"/>
    </source>
</evidence>
<keyword evidence="2" id="KW-0812">Transmembrane</keyword>
<gene>
    <name evidence="4" type="ORF">LX16_1501</name>
</gene>
<feature type="transmembrane region" description="Helical" evidence="2">
    <location>
        <begin position="476"/>
        <end position="494"/>
    </location>
</feature>
<evidence type="ECO:0000313" key="5">
    <source>
        <dbReference type="Proteomes" id="UP000321617"/>
    </source>
</evidence>